<feature type="compositionally biased region" description="Gly residues" evidence="1">
    <location>
        <begin position="113"/>
        <end position="126"/>
    </location>
</feature>
<feature type="compositionally biased region" description="Low complexity" evidence="1">
    <location>
        <begin position="127"/>
        <end position="141"/>
    </location>
</feature>
<comment type="caution">
    <text evidence="4">The sequence shown here is derived from an EMBL/GenBank/DDBJ whole genome shotgun (WGS) entry which is preliminary data.</text>
</comment>
<feature type="compositionally biased region" description="Basic residues" evidence="1">
    <location>
        <begin position="1"/>
        <end position="10"/>
    </location>
</feature>
<dbReference type="EMBL" id="UYJE01008321">
    <property type="protein sequence ID" value="VDI62903.1"/>
    <property type="molecule type" value="Genomic_DNA"/>
</dbReference>
<dbReference type="Gene3D" id="2.30.30.40">
    <property type="entry name" value="SH3 Domains"/>
    <property type="match status" value="1"/>
</dbReference>
<feature type="region of interest" description="Disordered" evidence="1">
    <location>
        <begin position="869"/>
        <end position="957"/>
    </location>
</feature>
<feature type="compositionally biased region" description="Basic residues" evidence="1">
    <location>
        <begin position="903"/>
        <end position="912"/>
    </location>
</feature>
<feature type="domain" description="WWE" evidence="3">
    <location>
        <begin position="1145"/>
        <end position="1224"/>
    </location>
</feature>
<feature type="compositionally biased region" description="Low complexity" evidence="1">
    <location>
        <begin position="1126"/>
        <end position="1135"/>
    </location>
</feature>
<feature type="compositionally biased region" description="Polar residues" evidence="1">
    <location>
        <begin position="494"/>
        <end position="505"/>
    </location>
</feature>
<dbReference type="AlphaFoldDB" id="A0A8B6GEK1"/>
<feature type="region of interest" description="Disordered" evidence="1">
    <location>
        <begin position="1"/>
        <end position="26"/>
    </location>
</feature>
<feature type="domain" description="VWFA" evidence="2">
    <location>
        <begin position="611"/>
        <end position="811"/>
    </location>
</feature>
<dbReference type="SMART" id="SM00327">
    <property type="entry name" value="VWA"/>
    <property type="match status" value="1"/>
</dbReference>
<feature type="compositionally biased region" description="Gly residues" evidence="1">
    <location>
        <begin position="237"/>
        <end position="248"/>
    </location>
</feature>
<feature type="region of interest" description="Disordered" evidence="1">
    <location>
        <begin position="60"/>
        <end position="81"/>
    </location>
</feature>
<feature type="region of interest" description="Disordered" evidence="1">
    <location>
        <begin position="492"/>
        <end position="516"/>
    </location>
</feature>
<dbReference type="PROSITE" id="PS50918">
    <property type="entry name" value="WWE"/>
    <property type="match status" value="1"/>
</dbReference>
<dbReference type="InterPro" id="IPR036465">
    <property type="entry name" value="vWFA_dom_sf"/>
</dbReference>
<feature type="region of interest" description="Disordered" evidence="1">
    <location>
        <begin position="95"/>
        <end position="149"/>
    </location>
</feature>
<keyword evidence="5" id="KW-1185">Reference proteome</keyword>
<feature type="compositionally biased region" description="Basic and acidic residues" evidence="1">
    <location>
        <begin position="1097"/>
        <end position="1125"/>
    </location>
</feature>
<accession>A0A8B6GEK1</accession>
<proteinExistence type="predicted"/>
<dbReference type="InterPro" id="IPR037252">
    <property type="entry name" value="Mib_Herc2_sf"/>
</dbReference>
<evidence type="ECO:0000259" key="2">
    <source>
        <dbReference type="PROSITE" id="PS50234"/>
    </source>
</evidence>
<dbReference type="CDD" id="cd00198">
    <property type="entry name" value="vWFA"/>
    <property type="match status" value="1"/>
</dbReference>
<dbReference type="Gene3D" id="3.30.720.50">
    <property type="match status" value="1"/>
</dbReference>
<evidence type="ECO:0000256" key="1">
    <source>
        <dbReference type="SAM" id="MobiDB-lite"/>
    </source>
</evidence>
<feature type="compositionally biased region" description="Basic and acidic residues" evidence="1">
    <location>
        <begin position="877"/>
        <end position="892"/>
    </location>
</feature>
<dbReference type="Proteomes" id="UP000596742">
    <property type="component" value="Unassembled WGS sequence"/>
</dbReference>
<dbReference type="InterPro" id="IPR004170">
    <property type="entry name" value="WWE_dom"/>
</dbReference>
<gene>
    <name evidence="4" type="ORF">MGAL_10B006586</name>
</gene>
<feature type="compositionally biased region" description="Gly residues" evidence="1">
    <location>
        <begin position="260"/>
        <end position="274"/>
    </location>
</feature>
<dbReference type="InterPro" id="IPR002035">
    <property type="entry name" value="VWF_A"/>
</dbReference>
<dbReference type="GO" id="GO:0046872">
    <property type="term" value="F:metal ion binding"/>
    <property type="evidence" value="ECO:0007669"/>
    <property type="project" value="InterPro"/>
</dbReference>
<dbReference type="SUPFAM" id="SSF159034">
    <property type="entry name" value="Mib/herc2 domain-like"/>
    <property type="match status" value="1"/>
</dbReference>
<sequence>MSAKRPRRKKNVNDSINPPKPDEEDVLRDTLYTQGLDMESVLGSTGNFELPESLQNLQMNPTQTAGQGANEAGSNHAGRSKEELAELMKKLGVGEGVRNPIGSREDESFAGETGQGGMDGMQGGFSGFENMGIQSSSGGQQEQREMSQEEKMMFKGLENLGEKDKEAALLAMGGPELLQQYHQSIGPTMQQMRMVPGSGMMMGSGRGGMMGSGISGLNGSGNISDGGMLQNEQRRVPGGGGMLGGGGMSSNQQNRRRQGHGNGTPHGRMGGRGIPGMNGGGIPGMNGGGIPGMNGGGIPGMNGGGIPGMGLGGIPGMGGGNGEMNQENVMQMLQQFQMLESMSAKDKEEALMAMGGQEYVQMYSEKIAPLMQQMGMGQGGSLNSLAGGGSLGQAAGGIGQGGGGMFGPGNSGLGGMLGGGGMGGGSNTGDLFGQGGQGNLGGLFGSGGRGRAQPGSMGPRHRQIDAKTLEGLQNLSEEDKKAALQAMGTDPDILQQSNLGPSTHGETLEAPQPRYKNYEPPPEPYEPTGPGMYQFHRRQPLQLPIHSGGAESRGKMDCMMPMSRRKRRFGERVIVRTHGSSIDLEGYYKHLIDKWSKDAVECSDPLCTGPSTIILLDVSESMRGEPIRQAVEAAMEFIDGLEQNKTDYGLEENLGLIVFHGDTFDVTHLTSEYSKIRNVISNLEDVGGSSPLIMTLAVIQGMAARAKVVKIKGHEVLTRAIIFSDCIVTPPGFDATQEEYVRERVQKSVDANFFECSQDLTHDYHVRLFAVPTGENTREWFCNRIAHDGFGENVSPEDARWLCRNYICERILAECKVKVAPLNPDDSEDEPDEDHIKEVAESMYSDVNEDDIEFVVKRFKEKLQRPALTKRQRREKRLQDQIDRAEAIERGENPPPLPEDPKKKNKANKTGRKSLEELLGIDSDDDDDEEEDDEETDLLFRLPGLLGDEEDAENDPLTKQKIEELLEYYGGGPPKIDNLPNMPETGTKVIKGPDWMWQKNDIPDKIEGTVISHDQEDLGWIKVKWDSVPGSNEQGKEEDYRYGVDYEFDVMPAKGGMEAVDWPEGKQRKIVEPIWLQELNREKEELAELRARIEAEKEKEQKLKDEKEKKKEKKEQKEKDRKSQHSTETSTTQTSDDNNWSDLSSMASEVTKEEQICFVWQYQENDGTWKTYDTDTQAKLEQTFIKRNGKGTVVIDFEGHNERVVFEKMEQRRIDKHHRRQVRRIEADAERLKELQDMFSS</sequence>
<feature type="region of interest" description="Disordered" evidence="1">
    <location>
        <begin position="1097"/>
        <end position="1146"/>
    </location>
</feature>
<name>A0A8B6GEK1_MYTGA</name>
<feature type="compositionally biased region" description="Polar residues" evidence="1">
    <location>
        <begin position="1136"/>
        <end position="1146"/>
    </location>
</feature>
<protein>
    <recommendedName>
        <fullName evidence="6">VWFA domain-containing protein</fullName>
    </recommendedName>
</protein>
<dbReference type="InterPro" id="IPR037197">
    <property type="entry name" value="WWE_dom_sf"/>
</dbReference>
<dbReference type="Pfam" id="PF02825">
    <property type="entry name" value="WWE"/>
    <property type="match status" value="1"/>
</dbReference>
<dbReference type="OrthoDB" id="6159237at2759"/>
<evidence type="ECO:0000259" key="3">
    <source>
        <dbReference type="PROSITE" id="PS50918"/>
    </source>
</evidence>
<evidence type="ECO:0008006" key="6">
    <source>
        <dbReference type="Google" id="ProtNLM"/>
    </source>
</evidence>
<evidence type="ECO:0000313" key="4">
    <source>
        <dbReference type="EMBL" id="VDI62903.1"/>
    </source>
</evidence>
<dbReference type="Pfam" id="PF13519">
    <property type="entry name" value="VWA_2"/>
    <property type="match status" value="1"/>
</dbReference>
<dbReference type="SUPFAM" id="SSF117839">
    <property type="entry name" value="WWE domain"/>
    <property type="match status" value="1"/>
</dbReference>
<feature type="region of interest" description="Disordered" evidence="1">
    <location>
        <begin position="230"/>
        <end position="274"/>
    </location>
</feature>
<dbReference type="GO" id="GO:0004842">
    <property type="term" value="F:ubiquitin-protein transferase activity"/>
    <property type="evidence" value="ECO:0007669"/>
    <property type="project" value="InterPro"/>
</dbReference>
<organism evidence="4 5">
    <name type="scientific">Mytilus galloprovincialis</name>
    <name type="common">Mediterranean mussel</name>
    <dbReference type="NCBI Taxonomy" id="29158"/>
    <lineage>
        <taxon>Eukaryota</taxon>
        <taxon>Metazoa</taxon>
        <taxon>Spiralia</taxon>
        <taxon>Lophotrochozoa</taxon>
        <taxon>Mollusca</taxon>
        <taxon>Bivalvia</taxon>
        <taxon>Autobranchia</taxon>
        <taxon>Pteriomorphia</taxon>
        <taxon>Mytilida</taxon>
        <taxon>Mytiloidea</taxon>
        <taxon>Mytilidae</taxon>
        <taxon>Mytilinae</taxon>
        <taxon>Mytilus</taxon>
    </lineage>
</organism>
<evidence type="ECO:0000313" key="5">
    <source>
        <dbReference type="Proteomes" id="UP000596742"/>
    </source>
</evidence>
<dbReference type="Gene3D" id="3.40.50.410">
    <property type="entry name" value="von Willebrand factor, type A domain"/>
    <property type="match status" value="1"/>
</dbReference>
<reference evidence="4" key="1">
    <citation type="submission" date="2018-11" db="EMBL/GenBank/DDBJ databases">
        <authorList>
            <person name="Alioto T."/>
            <person name="Alioto T."/>
        </authorList>
    </citation>
    <scope>NUCLEOTIDE SEQUENCE</scope>
</reference>
<dbReference type="PROSITE" id="PS50234">
    <property type="entry name" value="VWFA"/>
    <property type="match status" value="1"/>
</dbReference>
<dbReference type="SUPFAM" id="SSF53300">
    <property type="entry name" value="vWA-like"/>
    <property type="match status" value="1"/>
</dbReference>
<feature type="compositionally biased region" description="Acidic residues" evidence="1">
    <location>
        <begin position="922"/>
        <end position="937"/>
    </location>
</feature>